<dbReference type="GeneID" id="92077502"/>
<evidence type="ECO:0000313" key="2">
    <source>
        <dbReference type="EMBL" id="KAK7952490.1"/>
    </source>
</evidence>
<feature type="region of interest" description="Disordered" evidence="1">
    <location>
        <begin position="233"/>
        <end position="279"/>
    </location>
</feature>
<protein>
    <submittedName>
        <fullName evidence="2">Uncharacterized protein</fullName>
    </submittedName>
</protein>
<accession>A0ABR1QEU3</accession>
<proteinExistence type="predicted"/>
<comment type="caution">
    <text evidence="2">The sequence shown here is derived from an EMBL/GenBank/DDBJ whole genome shotgun (WGS) entry which is preliminary data.</text>
</comment>
<organism evidence="2 3">
    <name type="scientific">Apiospora aurea</name>
    <dbReference type="NCBI Taxonomy" id="335848"/>
    <lineage>
        <taxon>Eukaryota</taxon>
        <taxon>Fungi</taxon>
        <taxon>Dikarya</taxon>
        <taxon>Ascomycota</taxon>
        <taxon>Pezizomycotina</taxon>
        <taxon>Sordariomycetes</taxon>
        <taxon>Xylariomycetidae</taxon>
        <taxon>Amphisphaeriales</taxon>
        <taxon>Apiosporaceae</taxon>
        <taxon>Apiospora</taxon>
    </lineage>
</organism>
<sequence>MSSNDSDGLSASDIITYVGVPLAVAGILPITYSATSTLVYRAKVRKKLEQSQSGGRIRSAEIFNRVVEVQFPRYRLAAPDPVDGSSRCGIQQVQAYPRSGLPGGTWTFLTWNRQEIGTKTQRLTPGDEPVQPQAEIRFYELIECLYRLGAEADPSGWEELRTRGTWAPRGLVLMHFGSSDALLIVASDEPDGSLALQLGAGVDWPSHQIQQRTASSEAESVILCPVTSKKHSSRLAKVEGPQDASLASGPGGKDSPLSDLKETQKGPSEQGESRTGPAHTLPILCRFSSEGLAQSEWHAASREGNPTSLRAIDTTHLCPGEGGSNQAMWFASCATAVQATKGQPIIWFRIPDDICRFARINKLPCGVLEILGMLEPSNIDSRESKTKWGQASRRIASSLEEKALATPRWPIQRVADCSLRWLQGFHPELADLSLQDVVVTVLYQMVVDPPFAASICGMLDQWREWTDIGHMRFEDMRAVREFQEIFAEASLLLALLDRLASDPRENALFNVQSCIETFKYVKLAVNQTPATQPPFQFRSPVREMLAAAAAEPDTTTMDHAPDVEEAQAEPPQEPIVGSSRSGEVDQIATTGPSAGSGDELPPPSPSPPLYDSSSAGEQSAESSPVETDATSTTTTTVTGDATRVPLPQPTEEEVEVPPAPLPQPVQPGDPRWAYSSDRPPAKLPIYFHDAVGRNYTFPLGEGEDMGGKSTSSPVVQVGMERLIRACFAHVTPVTWWVNEGRYDLKVVEPNSAEASMAGAAPMTGIASQMFTTVPAPPPPPGVGTSASAGIGDGAGLQTQPLAVTPQQQPAAGTGAPFLQTVILPELWDELVVPGMTVTMTMW</sequence>
<reference evidence="2 3" key="1">
    <citation type="submission" date="2023-01" db="EMBL/GenBank/DDBJ databases">
        <title>Analysis of 21 Apiospora genomes using comparative genomics revels a genus with tremendous synthesis potential of carbohydrate active enzymes and secondary metabolites.</title>
        <authorList>
            <person name="Sorensen T."/>
        </authorList>
    </citation>
    <scope>NUCLEOTIDE SEQUENCE [LARGE SCALE GENOMIC DNA]</scope>
    <source>
        <strain evidence="2 3">CBS 24483</strain>
    </source>
</reference>
<evidence type="ECO:0000313" key="3">
    <source>
        <dbReference type="Proteomes" id="UP001391051"/>
    </source>
</evidence>
<gene>
    <name evidence="2" type="ORF">PG986_008218</name>
</gene>
<name>A0ABR1QEU3_9PEZI</name>
<feature type="region of interest" description="Disordered" evidence="1">
    <location>
        <begin position="778"/>
        <end position="797"/>
    </location>
</feature>
<dbReference type="Proteomes" id="UP001391051">
    <property type="component" value="Unassembled WGS sequence"/>
</dbReference>
<keyword evidence="3" id="KW-1185">Reference proteome</keyword>
<dbReference type="RefSeq" id="XP_066700552.1">
    <property type="nucleotide sequence ID" value="XM_066844440.1"/>
</dbReference>
<dbReference type="EMBL" id="JAQQWE010000005">
    <property type="protein sequence ID" value="KAK7952490.1"/>
    <property type="molecule type" value="Genomic_DNA"/>
</dbReference>
<feature type="region of interest" description="Disordered" evidence="1">
    <location>
        <begin position="563"/>
        <end position="677"/>
    </location>
</feature>
<evidence type="ECO:0000256" key="1">
    <source>
        <dbReference type="SAM" id="MobiDB-lite"/>
    </source>
</evidence>
<feature type="compositionally biased region" description="Pro residues" evidence="1">
    <location>
        <begin position="657"/>
        <end position="667"/>
    </location>
</feature>
<feature type="compositionally biased region" description="Low complexity" evidence="1">
    <location>
        <begin position="609"/>
        <end position="645"/>
    </location>
</feature>